<proteinExistence type="predicted"/>
<protein>
    <submittedName>
        <fullName evidence="3">Uncharacterized protein</fullName>
    </submittedName>
</protein>
<feature type="region of interest" description="Disordered" evidence="1">
    <location>
        <begin position="100"/>
        <end position="128"/>
    </location>
</feature>
<name>A0A1I7ZSP9_9BILA</name>
<accession>A0A1I7ZSP9</accession>
<evidence type="ECO:0000313" key="2">
    <source>
        <dbReference type="Proteomes" id="UP000095287"/>
    </source>
</evidence>
<evidence type="ECO:0000256" key="1">
    <source>
        <dbReference type="SAM" id="MobiDB-lite"/>
    </source>
</evidence>
<dbReference type="Proteomes" id="UP000095287">
    <property type="component" value="Unplaced"/>
</dbReference>
<keyword evidence="2" id="KW-1185">Reference proteome</keyword>
<dbReference type="AlphaFoldDB" id="A0A1I7ZSP9"/>
<dbReference type="WBParaSite" id="L893_g29164.t1">
    <property type="protein sequence ID" value="L893_g29164.t1"/>
    <property type="gene ID" value="L893_g29164"/>
</dbReference>
<organism evidence="2 3">
    <name type="scientific">Steinernema glaseri</name>
    <dbReference type="NCBI Taxonomy" id="37863"/>
    <lineage>
        <taxon>Eukaryota</taxon>
        <taxon>Metazoa</taxon>
        <taxon>Ecdysozoa</taxon>
        <taxon>Nematoda</taxon>
        <taxon>Chromadorea</taxon>
        <taxon>Rhabditida</taxon>
        <taxon>Tylenchina</taxon>
        <taxon>Panagrolaimomorpha</taxon>
        <taxon>Strongyloidoidea</taxon>
        <taxon>Steinernematidae</taxon>
        <taxon>Steinernema</taxon>
    </lineage>
</organism>
<evidence type="ECO:0000313" key="3">
    <source>
        <dbReference type="WBParaSite" id="L893_g29164.t1"/>
    </source>
</evidence>
<feature type="region of interest" description="Disordered" evidence="1">
    <location>
        <begin position="47"/>
        <end position="67"/>
    </location>
</feature>
<sequence>MRSAQCADFPKGIKEEARGGPATLSIDSLTAATLGVFCRRRRTPFPALPAPLDEHDGGGGDAGDSSWKPRDSCGFVGQIRGGFYRPTAIPLYKASSEGNIAKKPLSKRRSSPCGVEGPPKPLDSSSSHGYRLHIPFVVKWEDTSKAGTQSHDGQRGILIEKCMELRVPEYHESRSWLVS</sequence>
<reference evidence="3" key="1">
    <citation type="submission" date="2016-11" db="UniProtKB">
        <authorList>
            <consortium name="WormBaseParasite"/>
        </authorList>
    </citation>
    <scope>IDENTIFICATION</scope>
</reference>